<dbReference type="OrthoDB" id="114973at2157"/>
<evidence type="ECO:0000313" key="10">
    <source>
        <dbReference type="EMBL" id="KCZ72293.1"/>
    </source>
</evidence>
<dbReference type="PANTHER" id="PTHR33908:SF11">
    <property type="entry name" value="MEMBRANE PROTEIN"/>
    <property type="match status" value="1"/>
</dbReference>
<evidence type="ECO:0000256" key="2">
    <source>
        <dbReference type="ARBA" id="ARBA00022475"/>
    </source>
</evidence>
<feature type="transmembrane region" description="Helical" evidence="8">
    <location>
        <begin position="279"/>
        <end position="301"/>
    </location>
</feature>
<feature type="transmembrane region" description="Helical" evidence="8">
    <location>
        <begin position="242"/>
        <end position="267"/>
    </location>
</feature>
<protein>
    <submittedName>
        <fullName evidence="10">PMT family glycosyltransferase, 4-amino-4-deoxy-L-arabinose transferase</fullName>
    </submittedName>
</protein>
<evidence type="ECO:0000256" key="1">
    <source>
        <dbReference type="ARBA" id="ARBA00004651"/>
    </source>
</evidence>
<dbReference type="AlphaFoldDB" id="A0A062V6S8"/>
<dbReference type="GO" id="GO:0016763">
    <property type="term" value="F:pentosyltransferase activity"/>
    <property type="evidence" value="ECO:0007669"/>
    <property type="project" value="TreeGrafter"/>
</dbReference>
<gene>
    <name evidence="10" type="ORF">ANME2D_01698</name>
</gene>
<comment type="subcellular location">
    <subcellularLocation>
        <location evidence="1">Cell membrane</location>
        <topology evidence="1">Multi-pass membrane protein</topology>
    </subcellularLocation>
</comment>
<feature type="transmembrane region" description="Helical" evidence="8">
    <location>
        <begin position="47"/>
        <end position="67"/>
    </location>
</feature>
<evidence type="ECO:0000256" key="7">
    <source>
        <dbReference type="ARBA" id="ARBA00023136"/>
    </source>
</evidence>
<evidence type="ECO:0000256" key="6">
    <source>
        <dbReference type="ARBA" id="ARBA00022989"/>
    </source>
</evidence>
<evidence type="ECO:0000256" key="8">
    <source>
        <dbReference type="SAM" id="Phobius"/>
    </source>
</evidence>
<name>A0A062V6S8_9EURY</name>
<accession>A0A062V6S8</accession>
<feature type="domain" description="Glycosyltransferase RgtA/B/C/D-like" evidence="9">
    <location>
        <begin position="144"/>
        <end position="292"/>
    </location>
</feature>
<evidence type="ECO:0000256" key="4">
    <source>
        <dbReference type="ARBA" id="ARBA00022679"/>
    </source>
</evidence>
<dbReference type="InterPro" id="IPR050297">
    <property type="entry name" value="LipidA_mod_glycosyltrf_83"/>
</dbReference>
<evidence type="ECO:0000259" key="9">
    <source>
        <dbReference type="Pfam" id="PF13231"/>
    </source>
</evidence>
<feature type="transmembrane region" description="Helical" evidence="8">
    <location>
        <begin position="79"/>
        <end position="99"/>
    </location>
</feature>
<feature type="transmembrane region" description="Helical" evidence="8">
    <location>
        <begin position="7"/>
        <end position="27"/>
    </location>
</feature>
<evidence type="ECO:0000256" key="3">
    <source>
        <dbReference type="ARBA" id="ARBA00022676"/>
    </source>
</evidence>
<feature type="transmembrane region" description="Helical" evidence="8">
    <location>
        <begin position="186"/>
        <end position="205"/>
    </location>
</feature>
<dbReference type="GO" id="GO:0005886">
    <property type="term" value="C:plasma membrane"/>
    <property type="evidence" value="ECO:0007669"/>
    <property type="project" value="UniProtKB-SubCell"/>
</dbReference>
<reference evidence="10 11" key="1">
    <citation type="journal article" date="2013" name="Nature">
        <title>Anaerobic oxidation of methane coupled to nitrate reduction in a novel archaeal lineage.</title>
        <authorList>
            <person name="Haroon M.F."/>
            <person name="Hu S."/>
            <person name="Shi Y."/>
            <person name="Imelfort M."/>
            <person name="Keller J."/>
            <person name="Hugenholtz P."/>
            <person name="Yuan Z."/>
            <person name="Tyson G.W."/>
        </authorList>
    </citation>
    <scope>NUCLEOTIDE SEQUENCE [LARGE SCALE GENOMIC DNA]</scope>
    <source>
        <strain evidence="10 11">ANME-2d</strain>
    </source>
</reference>
<feature type="transmembrane region" description="Helical" evidence="8">
    <location>
        <begin position="159"/>
        <end position="180"/>
    </location>
</feature>
<keyword evidence="5 8" id="KW-0812">Transmembrane</keyword>
<dbReference type="Proteomes" id="UP000027153">
    <property type="component" value="Unassembled WGS sequence"/>
</dbReference>
<dbReference type="GO" id="GO:0008610">
    <property type="term" value="P:lipid biosynthetic process"/>
    <property type="evidence" value="ECO:0007669"/>
    <property type="project" value="UniProtKB-ARBA"/>
</dbReference>
<keyword evidence="6 8" id="KW-1133">Transmembrane helix</keyword>
<proteinExistence type="predicted"/>
<keyword evidence="2" id="KW-1003">Cell membrane</keyword>
<feature type="transmembrane region" description="Helical" evidence="8">
    <location>
        <begin position="119"/>
        <end position="138"/>
    </location>
</feature>
<dbReference type="Pfam" id="PF13231">
    <property type="entry name" value="PMT_2"/>
    <property type="match status" value="1"/>
</dbReference>
<keyword evidence="7 8" id="KW-0472">Membrane</keyword>
<keyword evidence="4 10" id="KW-0808">Transferase</keyword>
<keyword evidence="3" id="KW-0328">Glycosyltransferase</keyword>
<feature type="transmembrane region" description="Helical" evidence="8">
    <location>
        <begin position="321"/>
        <end position="343"/>
    </location>
</feature>
<comment type="caution">
    <text evidence="10">The sequence shown here is derived from an EMBL/GenBank/DDBJ whole genome shotgun (WGS) entry which is preliminary data.</text>
</comment>
<evidence type="ECO:0000313" key="11">
    <source>
        <dbReference type="Proteomes" id="UP000027153"/>
    </source>
</evidence>
<organism evidence="10 11">
    <name type="scientific">Candidatus Methanoperedens nitratireducens</name>
    <dbReference type="NCBI Taxonomy" id="1392998"/>
    <lineage>
        <taxon>Archaea</taxon>
        <taxon>Methanobacteriati</taxon>
        <taxon>Methanobacteriota</taxon>
        <taxon>Stenosarchaea group</taxon>
        <taxon>Methanomicrobia</taxon>
        <taxon>Methanosarcinales</taxon>
        <taxon>ANME-2 cluster</taxon>
        <taxon>Candidatus Methanoperedentaceae</taxon>
        <taxon>Candidatus Methanoperedens</taxon>
    </lineage>
</organism>
<sequence length="586" mass="67814">MNWRNIFATRYLIPVAGVVVLLLYVLYNLLINSLEGYNLRRAGDLDTVLLIFGVILILYNFLPEWLFEYSSKFRSFFKGINNLQAISILTVLTVIGLVLRINNLGSLTFWMDEAIQTYAALGLIQHGSPVLPSGMVYMRSFLDTFLIAQSFKIFGVSEFAARLPSALFGVLTIPLVYLTGKEFGNRRVGIIAAFLITFSVFETVWNRDARMYSQFQFLYLLTAYLFYIYIKSKNWKIIPAIAGSFILAYYSHTQISIFILIAFLYILYVFLNKLNVNKYILLGILFSTIIFSLLIFVNFLIPEEVLESSGMTVDITILRYFAIAFHFTLLVLVFVSAIIFLIAKNFNHLSKEINFYLLINFFVPLLIITSFPWRTPRYAFFIYPFLIIIVSKTLDYGLIQNGFDSEINKIFNTIRYKLTDLSKIKNIVNILIISLLVSELAFNFNYENYDRYTYQGEIVSQKSSQFIKNNLGADDKVASTEALVTLYYIGRTDYLIRQDQYTIYDKNGSDVYSGAVILKSYDSFMQMVQQEKGWIVSARDVLNRSFVDPKVRDYIRSNMTYHPEASDERFEVYSWGKIMPENINII</sequence>
<feature type="transmembrane region" description="Helical" evidence="8">
    <location>
        <begin position="212"/>
        <end position="230"/>
    </location>
</feature>
<evidence type="ECO:0000256" key="5">
    <source>
        <dbReference type="ARBA" id="ARBA00022692"/>
    </source>
</evidence>
<dbReference type="EMBL" id="JMIY01000003">
    <property type="protein sequence ID" value="KCZ72293.1"/>
    <property type="molecule type" value="Genomic_DNA"/>
</dbReference>
<dbReference type="InterPro" id="IPR038731">
    <property type="entry name" value="RgtA/B/C-like"/>
</dbReference>
<dbReference type="PANTHER" id="PTHR33908">
    <property type="entry name" value="MANNOSYLTRANSFERASE YKCB-RELATED"/>
    <property type="match status" value="1"/>
</dbReference>
<feature type="transmembrane region" description="Helical" evidence="8">
    <location>
        <begin position="355"/>
        <end position="373"/>
    </location>
</feature>
<dbReference type="RefSeq" id="WP_048090399.1">
    <property type="nucleotide sequence ID" value="NZ_JMIY01000003.1"/>
</dbReference>
<keyword evidence="11" id="KW-1185">Reference proteome</keyword>